<feature type="transmembrane region" description="Helical" evidence="5">
    <location>
        <begin position="195"/>
        <end position="214"/>
    </location>
</feature>
<feature type="transmembrane region" description="Helical" evidence="5">
    <location>
        <begin position="276"/>
        <end position="294"/>
    </location>
</feature>
<evidence type="ECO:0000256" key="5">
    <source>
        <dbReference type="SAM" id="Phobius"/>
    </source>
</evidence>
<dbReference type="Proteomes" id="UP000604161">
    <property type="component" value="Unassembled WGS sequence"/>
</dbReference>
<keyword evidence="2 5" id="KW-0812">Transmembrane</keyword>
<accession>A0ABR8P001</accession>
<proteinExistence type="predicted"/>
<evidence type="ECO:0000256" key="4">
    <source>
        <dbReference type="ARBA" id="ARBA00023136"/>
    </source>
</evidence>
<keyword evidence="3 5" id="KW-1133">Transmembrane helix</keyword>
<sequence>MTSSLRLPILITLALLAFAANSVLCRLALAGGLIDPANFTLWRLLSGAVTLALLCAFQSIKQNAVSLETNALKTVWQEGSWLSALSLFIYAIGFSYAYVTLETGIGALILFGAVQLTLILFAVWAGQKLRMLEWLGLLVAFGSFVYLVLPTLSSPSLIGFILMTFAGIAWGLYTWRGKISSKPLFATTSNFIRTLPILVIALIGIHFSGAYSVNGASFDGILFAVLSGAVMSGIGYALWYAVLPSLTASLAAVLQLLVPIIATVGGVIFASEAVTLHLIIATSGVLGGVLLVIMGRKKKN</sequence>
<dbReference type="InterPro" id="IPR037185">
    <property type="entry name" value="EmrE-like"/>
</dbReference>
<evidence type="ECO:0000313" key="7">
    <source>
        <dbReference type="EMBL" id="MBD5771627.1"/>
    </source>
</evidence>
<feature type="domain" description="EamA" evidence="6">
    <location>
        <begin position="158"/>
        <end position="293"/>
    </location>
</feature>
<protein>
    <submittedName>
        <fullName evidence="7">DMT family transporter</fullName>
    </submittedName>
</protein>
<dbReference type="InterPro" id="IPR050638">
    <property type="entry name" value="AA-Vitamin_Transporters"/>
</dbReference>
<feature type="transmembrane region" description="Helical" evidence="5">
    <location>
        <begin position="81"/>
        <end position="99"/>
    </location>
</feature>
<dbReference type="SUPFAM" id="SSF103481">
    <property type="entry name" value="Multidrug resistance efflux transporter EmrE"/>
    <property type="match status" value="1"/>
</dbReference>
<dbReference type="EMBL" id="JACYFC010000003">
    <property type="protein sequence ID" value="MBD5771627.1"/>
    <property type="molecule type" value="Genomic_DNA"/>
</dbReference>
<evidence type="ECO:0000256" key="3">
    <source>
        <dbReference type="ARBA" id="ARBA00022989"/>
    </source>
</evidence>
<feature type="transmembrane region" description="Helical" evidence="5">
    <location>
        <begin position="220"/>
        <end position="243"/>
    </location>
</feature>
<evidence type="ECO:0000256" key="2">
    <source>
        <dbReference type="ARBA" id="ARBA00022692"/>
    </source>
</evidence>
<keyword evidence="8" id="KW-1185">Reference proteome</keyword>
<reference evidence="7 8" key="1">
    <citation type="submission" date="2020-09" db="EMBL/GenBank/DDBJ databases">
        <title>Marinomonas sp. nov., isolated from the cysticercosis algae of Qingdao, China.</title>
        <authorList>
            <person name="Sun X."/>
        </authorList>
    </citation>
    <scope>NUCLEOTIDE SEQUENCE [LARGE SCALE GENOMIC DNA]</scope>
    <source>
        <strain evidence="7 8">SM2066</strain>
    </source>
</reference>
<dbReference type="PANTHER" id="PTHR32322:SF9">
    <property type="entry name" value="AMINO-ACID METABOLITE EFFLUX PUMP-RELATED"/>
    <property type="match status" value="1"/>
</dbReference>
<feature type="transmembrane region" description="Helical" evidence="5">
    <location>
        <begin position="105"/>
        <end position="124"/>
    </location>
</feature>
<evidence type="ECO:0000259" key="6">
    <source>
        <dbReference type="Pfam" id="PF00892"/>
    </source>
</evidence>
<gene>
    <name evidence="7" type="ORF">IF202_11250</name>
</gene>
<keyword evidence="4 5" id="KW-0472">Membrane</keyword>
<name>A0ABR8P001_9GAMM</name>
<comment type="caution">
    <text evidence="7">The sequence shown here is derived from an EMBL/GenBank/DDBJ whole genome shotgun (WGS) entry which is preliminary data.</text>
</comment>
<dbReference type="RefSeq" id="WP_191594994.1">
    <property type="nucleotide sequence ID" value="NZ_JACYFC010000003.1"/>
</dbReference>
<dbReference type="Pfam" id="PF00892">
    <property type="entry name" value="EamA"/>
    <property type="match status" value="1"/>
</dbReference>
<organism evidence="7 8">
    <name type="scientific">Marinomonas colpomeniae</name>
    <dbReference type="NCBI Taxonomy" id="2774408"/>
    <lineage>
        <taxon>Bacteria</taxon>
        <taxon>Pseudomonadati</taxon>
        <taxon>Pseudomonadota</taxon>
        <taxon>Gammaproteobacteria</taxon>
        <taxon>Oceanospirillales</taxon>
        <taxon>Oceanospirillaceae</taxon>
        <taxon>Marinomonas</taxon>
    </lineage>
</organism>
<evidence type="ECO:0000313" key="8">
    <source>
        <dbReference type="Proteomes" id="UP000604161"/>
    </source>
</evidence>
<dbReference type="InterPro" id="IPR000620">
    <property type="entry name" value="EamA_dom"/>
</dbReference>
<feature type="transmembrane region" description="Helical" evidence="5">
    <location>
        <begin position="40"/>
        <end position="60"/>
    </location>
</feature>
<feature type="transmembrane region" description="Helical" evidence="5">
    <location>
        <begin position="155"/>
        <end position="175"/>
    </location>
</feature>
<evidence type="ECO:0000256" key="1">
    <source>
        <dbReference type="ARBA" id="ARBA00004141"/>
    </source>
</evidence>
<comment type="subcellular location">
    <subcellularLocation>
        <location evidence="1">Membrane</location>
        <topology evidence="1">Multi-pass membrane protein</topology>
    </subcellularLocation>
</comment>
<feature type="transmembrane region" description="Helical" evidence="5">
    <location>
        <begin position="250"/>
        <end position="270"/>
    </location>
</feature>
<dbReference type="PANTHER" id="PTHR32322">
    <property type="entry name" value="INNER MEMBRANE TRANSPORTER"/>
    <property type="match status" value="1"/>
</dbReference>
<feature type="transmembrane region" description="Helical" evidence="5">
    <location>
        <begin position="131"/>
        <end position="149"/>
    </location>
</feature>